<dbReference type="KEGG" id="kbs:EPA93_06980"/>
<evidence type="ECO:0000313" key="1">
    <source>
        <dbReference type="EMBL" id="QBD75761.1"/>
    </source>
</evidence>
<accession>A0A4V0YYC7</accession>
<proteinExistence type="predicted"/>
<gene>
    <name evidence="1" type="ORF">EPA93_06980</name>
</gene>
<dbReference type="InterPro" id="IPR001387">
    <property type="entry name" value="Cro/C1-type_HTH"/>
</dbReference>
<protein>
    <submittedName>
        <fullName evidence="1">XRE family transcriptional regulator</fullName>
    </submittedName>
</protein>
<organism evidence="1 2">
    <name type="scientific">Ktedonosporobacter rubrisoli</name>
    <dbReference type="NCBI Taxonomy" id="2509675"/>
    <lineage>
        <taxon>Bacteria</taxon>
        <taxon>Bacillati</taxon>
        <taxon>Chloroflexota</taxon>
        <taxon>Ktedonobacteria</taxon>
        <taxon>Ktedonobacterales</taxon>
        <taxon>Ktedonosporobacteraceae</taxon>
        <taxon>Ktedonosporobacter</taxon>
    </lineage>
</organism>
<dbReference type="RefSeq" id="WP_129886358.1">
    <property type="nucleotide sequence ID" value="NZ_CP035758.1"/>
</dbReference>
<dbReference type="InterPro" id="IPR011990">
    <property type="entry name" value="TPR-like_helical_dom_sf"/>
</dbReference>
<keyword evidence="2" id="KW-1185">Reference proteome</keyword>
<reference evidence="1 2" key="1">
    <citation type="submission" date="2019-01" db="EMBL/GenBank/DDBJ databases">
        <title>Ktedonosporobacter rubrisoli SCAWS-G2.</title>
        <authorList>
            <person name="Huang Y."/>
            <person name="Yan B."/>
        </authorList>
    </citation>
    <scope>NUCLEOTIDE SEQUENCE [LARGE SCALE GENOMIC DNA]</scope>
    <source>
        <strain evidence="1 2">SCAWS-G2</strain>
    </source>
</reference>
<dbReference type="Gene3D" id="1.25.40.10">
    <property type="entry name" value="Tetratricopeptide repeat domain"/>
    <property type="match status" value="1"/>
</dbReference>
<name>A0A4V0YYC7_KTERU</name>
<sequence length="425" mass="48795">MSDVSHYGKYRSGLYGLPHMGEVIADYRVKRGWKSQGAFAIVCGVDRQTVAYWEKLEYLAEMKRRIFLCKVLRIPPMLLGLTWRSILDDAPAGCYADAPEHIKDLLHENAYGLYEDILMFAHTSLDRYSMTASYRFYKHLRELEELVHQSPGSEKENWQDLLSRFHQHAINIAQHHEQDAQALGHAEQAVELATSLQDKELLSSALYRRSRVHLTQHRHNKAREDIQAALSLAEHARGPLKGSCYLLRAEIEALFGEGDEKIKLQCRKWQDAAANLIYKGKVEPDETFLTFSLYAVHHERAKTLTRFALYHTTDDELVALLKQPHRRAKKELLRDAQESLLTAEKHLQQNNLPIGMYLPLTEAKCYLVDREFEKSAKTAKQALQYARVASSQQGIVETTRLYNMLSELAPNNPYICNLGVELGLY</sequence>
<dbReference type="EMBL" id="CP035758">
    <property type="protein sequence ID" value="QBD75761.1"/>
    <property type="molecule type" value="Genomic_DNA"/>
</dbReference>
<dbReference type="CDD" id="cd00093">
    <property type="entry name" value="HTH_XRE"/>
    <property type="match status" value="1"/>
</dbReference>
<dbReference type="GO" id="GO:0003677">
    <property type="term" value="F:DNA binding"/>
    <property type="evidence" value="ECO:0007669"/>
    <property type="project" value="InterPro"/>
</dbReference>
<dbReference type="SUPFAM" id="SSF47413">
    <property type="entry name" value="lambda repressor-like DNA-binding domains"/>
    <property type="match status" value="1"/>
</dbReference>
<dbReference type="OrthoDB" id="9812495at2"/>
<dbReference type="Proteomes" id="UP000290365">
    <property type="component" value="Chromosome"/>
</dbReference>
<dbReference type="Gene3D" id="1.10.260.40">
    <property type="entry name" value="lambda repressor-like DNA-binding domains"/>
    <property type="match status" value="1"/>
</dbReference>
<evidence type="ECO:0000313" key="2">
    <source>
        <dbReference type="Proteomes" id="UP000290365"/>
    </source>
</evidence>
<dbReference type="AlphaFoldDB" id="A0A4V0YYC7"/>
<dbReference type="InterPro" id="IPR010982">
    <property type="entry name" value="Lambda_DNA-bd_dom_sf"/>
</dbReference>
<dbReference type="SUPFAM" id="SSF48452">
    <property type="entry name" value="TPR-like"/>
    <property type="match status" value="1"/>
</dbReference>